<dbReference type="AlphaFoldDB" id="A0A1J6IYN2"/>
<evidence type="ECO:0000256" key="1">
    <source>
        <dbReference type="ARBA" id="ARBA00008987"/>
    </source>
</evidence>
<evidence type="ECO:0000259" key="3">
    <source>
        <dbReference type="Pfam" id="PF00085"/>
    </source>
</evidence>
<dbReference type="InterPro" id="IPR036249">
    <property type="entry name" value="Thioredoxin-like_sf"/>
</dbReference>
<dbReference type="OMA" id="QESICVD"/>
<dbReference type="EMBL" id="MJEQ01037187">
    <property type="protein sequence ID" value="OIT03883.1"/>
    <property type="molecule type" value="Genomic_DNA"/>
</dbReference>
<accession>A0A1J6IYN2</accession>
<dbReference type="CDD" id="cd02947">
    <property type="entry name" value="TRX_family"/>
    <property type="match status" value="1"/>
</dbReference>
<evidence type="ECO:0000256" key="2">
    <source>
        <dbReference type="ARBA" id="ARBA00023284"/>
    </source>
</evidence>
<gene>
    <name evidence="4" type="ORF">A4A49_31356</name>
</gene>
<dbReference type="InterPro" id="IPR013766">
    <property type="entry name" value="Thioredoxin_domain"/>
</dbReference>
<dbReference type="SMR" id="A0A1J6IYN2"/>
<feature type="domain" description="Thioredoxin" evidence="3">
    <location>
        <begin position="106"/>
        <end position="180"/>
    </location>
</feature>
<comment type="similarity">
    <text evidence="1">Belongs to the thioredoxin family.</text>
</comment>
<dbReference type="GO" id="GO:0045454">
    <property type="term" value="P:cell redox homeostasis"/>
    <property type="evidence" value="ECO:0007669"/>
    <property type="project" value="TreeGrafter"/>
</dbReference>
<organism evidence="4 5">
    <name type="scientific">Nicotiana attenuata</name>
    <name type="common">Coyote tobacco</name>
    <dbReference type="NCBI Taxonomy" id="49451"/>
    <lineage>
        <taxon>Eukaryota</taxon>
        <taxon>Viridiplantae</taxon>
        <taxon>Streptophyta</taxon>
        <taxon>Embryophyta</taxon>
        <taxon>Tracheophyta</taxon>
        <taxon>Spermatophyta</taxon>
        <taxon>Magnoliopsida</taxon>
        <taxon>eudicotyledons</taxon>
        <taxon>Gunneridae</taxon>
        <taxon>Pentapetalae</taxon>
        <taxon>asterids</taxon>
        <taxon>lamiids</taxon>
        <taxon>Solanales</taxon>
        <taxon>Solanaceae</taxon>
        <taxon>Nicotianoideae</taxon>
        <taxon>Nicotianeae</taxon>
        <taxon>Nicotiana</taxon>
    </lineage>
</organism>
<sequence length="262" mass="28951">MAACALNTGLSVCGPCFNSRATKMSLSHCSSNGTLQLKGLASREFLSKPLDYASDHSHWNVAFPASICVNEQESICVDSGKRWWEKSHKPNMVEISSAQQLVDLLLKAGDRLVIIDFYSPGCGGCKSLHPKICELAESNPNAIFLKVNYEELKTMCNAHYIPVLPFFRFYRGAQGKVCSFSCTNATIKKFKDALTRYGKDRCSLGPARGLDESELLALASIGELSRNDCTRKDIFQESSLTGVVDVYYSTLELKEGKKFVMT</sequence>
<dbReference type="Gramene" id="OIT03883">
    <property type="protein sequence ID" value="OIT03883"/>
    <property type="gene ID" value="A4A49_31356"/>
</dbReference>
<dbReference type="STRING" id="49451.A0A1J6IYN2"/>
<keyword evidence="5" id="KW-1185">Reference proteome</keyword>
<dbReference type="PANTHER" id="PTHR43601:SF17">
    <property type="entry name" value="THIOREDOXIN-LIKE 1-2, CHLOROPLASTIC"/>
    <property type="match status" value="1"/>
</dbReference>
<proteinExistence type="inferred from homology"/>
<keyword evidence="2" id="KW-0676">Redox-active center</keyword>
<reference evidence="4" key="1">
    <citation type="submission" date="2016-11" db="EMBL/GenBank/DDBJ databases">
        <title>The genome of Nicotiana attenuata.</title>
        <authorList>
            <person name="Xu S."/>
            <person name="Brockmoeller T."/>
            <person name="Gaquerel E."/>
            <person name="Navarro A."/>
            <person name="Kuhl H."/>
            <person name="Gase K."/>
            <person name="Ling Z."/>
            <person name="Zhou W."/>
            <person name="Kreitzer C."/>
            <person name="Stanke M."/>
            <person name="Tang H."/>
            <person name="Lyons E."/>
            <person name="Pandey P."/>
            <person name="Pandey S.P."/>
            <person name="Timmermann B."/>
            <person name="Baldwin I.T."/>
        </authorList>
    </citation>
    <scope>NUCLEOTIDE SEQUENCE [LARGE SCALE GENOMIC DNA]</scope>
    <source>
        <strain evidence="4">UT</strain>
    </source>
</reference>
<dbReference type="Proteomes" id="UP000187609">
    <property type="component" value="Unassembled WGS sequence"/>
</dbReference>
<dbReference type="OrthoDB" id="2121326at2759"/>
<dbReference type="PANTHER" id="PTHR43601">
    <property type="entry name" value="THIOREDOXIN, MITOCHONDRIAL"/>
    <property type="match status" value="1"/>
</dbReference>
<evidence type="ECO:0000313" key="5">
    <source>
        <dbReference type="Proteomes" id="UP000187609"/>
    </source>
</evidence>
<dbReference type="KEGG" id="nau:109225886"/>
<name>A0A1J6IYN2_NICAT</name>
<evidence type="ECO:0000313" key="4">
    <source>
        <dbReference type="EMBL" id="OIT03883.1"/>
    </source>
</evidence>
<comment type="caution">
    <text evidence="4">The sequence shown here is derived from an EMBL/GenBank/DDBJ whole genome shotgun (WGS) entry which is preliminary data.</text>
</comment>
<dbReference type="GO" id="GO:0009507">
    <property type="term" value="C:chloroplast"/>
    <property type="evidence" value="ECO:0007669"/>
    <property type="project" value="TreeGrafter"/>
</dbReference>
<dbReference type="Pfam" id="PF00085">
    <property type="entry name" value="Thioredoxin"/>
    <property type="match status" value="1"/>
</dbReference>
<dbReference type="SUPFAM" id="SSF52833">
    <property type="entry name" value="Thioredoxin-like"/>
    <property type="match status" value="1"/>
</dbReference>
<protein>
    <submittedName>
        <fullName evidence="4">Thioredoxin-like 1-2, chloroplastic</fullName>
    </submittedName>
</protein>
<dbReference type="Gene3D" id="3.40.30.10">
    <property type="entry name" value="Glutaredoxin"/>
    <property type="match status" value="1"/>
</dbReference>